<dbReference type="PANTHER" id="PTHR43179:SF12">
    <property type="entry name" value="GALACTOFURANOSYLTRANSFERASE GLFT2"/>
    <property type="match status" value="1"/>
</dbReference>
<dbReference type="Proteomes" id="UP000239920">
    <property type="component" value="Unassembled WGS sequence"/>
</dbReference>
<evidence type="ECO:0000256" key="3">
    <source>
        <dbReference type="ARBA" id="ARBA00022676"/>
    </source>
</evidence>
<evidence type="ECO:0000313" key="6">
    <source>
        <dbReference type="EMBL" id="PMB82782.1"/>
    </source>
</evidence>
<dbReference type="Gene3D" id="3.90.550.10">
    <property type="entry name" value="Spore Coat Polysaccharide Biosynthesis Protein SpsA, Chain A"/>
    <property type="match status" value="1"/>
</dbReference>
<sequence length="319" mass="37004">MKSVCAVLVTYNRIECLKKVIKGLEQQTHPISRIFVFNNASTDETLEYLLDNHFKQVVDSSELGKLDEQDTKIVFNSKENLGGSGGFAKAIGYAENFNYDYIWIMDDDVLPESNCLELLLKTMRETGTQVALPSRNDANHQDFICEKMDFSNFLKYCPYSQKIAIQYPLKDDYYFVGDMPFEGPLVETKLASKVGVPNAGFFLEYDDSDYAQRLLKYSKIVYVTHAILHRQLAKKGQQRKLKRDRYTWRTYYTLRNNIIFERKYGENWLVRNVSPRLLLIHKTVKSILDGYAKNNLPLLFKAYSDGIHGRMGKRVSPNY</sequence>
<comment type="pathway">
    <text evidence="1">Cell wall biogenesis; cell wall polysaccharide biosynthesis.</text>
</comment>
<proteinExistence type="inferred from homology"/>
<dbReference type="InterPro" id="IPR001173">
    <property type="entry name" value="Glyco_trans_2-like"/>
</dbReference>
<accession>A0A2J6NN81</accession>
<name>A0A2J6NN81_9LACO</name>
<evidence type="ECO:0000259" key="5">
    <source>
        <dbReference type="Pfam" id="PF00535"/>
    </source>
</evidence>
<dbReference type="PANTHER" id="PTHR43179">
    <property type="entry name" value="RHAMNOSYLTRANSFERASE WBBL"/>
    <property type="match status" value="1"/>
</dbReference>
<comment type="caution">
    <text evidence="6">The sequence shown here is derived from an EMBL/GenBank/DDBJ whole genome shotgun (WGS) entry which is preliminary data.</text>
</comment>
<organism evidence="6 7">
    <name type="scientific">Limosilactobacillus pontis</name>
    <dbReference type="NCBI Taxonomy" id="35787"/>
    <lineage>
        <taxon>Bacteria</taxon>
        <taxon>Bacillati</taxon>
        <taxon>Bacillota</taxon>
        <taxon>Bacilli</taxon>
        <taxon>Lactobacillales</taxon>
        <taxon>Lactobacillaceae</taxon>
        <taxon>Limosilactobacillus</taxon>
    </lineage>
</organism>
<dbReference type="InterPro" id="IPR029044">
    <property type="entry name" value="Nucleotide-diphossugar_trans"/>
</dbReference>
<dbReference type="CDD" id="cd04185">
    <property type="entry name" value="GT_2_like_b"/>
    <property type="match status" value="1"/>
</dbReference>
<dbReference type="Pfam" id="PF00535">
    <property type="entry name" value="Glycos_transf_2"/>
    <property type="match status" value="1"/>
</dbReference>
<evidence type="ECO:0000256" key="1">
    <source>
        <dbReference type="ARBA" id="ARBA00004776"/>
    </source>
</evidence>
<dbReference type="RefSeq" id="WP_104688657.1">
    <property type="nucleotide sequence ID" value="NZ_JBKTHY010000019.1"/>
</dbReference>
<gene>
    <name evidence="6" type="ORF">CK797_04980</name>
</gene>
<keyword evidence="3" id="KW-0328">Glycosyltransferase</keyword>
<feature type="domain" description="Glycosyltransferase 2-like" evidence="5">
    <location>
        <begin position="6"/>
        <end position="153"/>
    </location>
</feature>
<reference evidence="6 7" key="1">
    <citation type="submission" date="2017-09" db="EMBL/GenBank/DDBJ databases">
        <title>Bacterial strain isolated from the female urinary microbiota.</title>
        <authorList>
            <person name="Thomas-White K."/>
            <person name="Kumar N."/>
            <person name="Forster S."/>
            <person name="Putonti C."/>
            <person name="Lawley T."/>
            <person name="Wolfe A.J."/>
        </authorList>
    </citation>
    <scope>NUCLEOTIDE SEQUENCE [LARGE SCALE GENOMIC DNA]</scope>
    <source>
        <strain evidence="6 7">UMB0683</strain>
    </source>
</reference>
<keyword evidence="4 6" id="KW-0808">Transferase</keyword>
<dbReference type="SUPFAM" id="SSF53448">
    <property type="entry name" value="Nucleotide-diphospho-sugar transferases"/>
    <property type="match status" value="1"/>
</dbReference>
<dbReference type="EMBL" id="PNFV01000004">
    <property type="protein sequence ID" value="PMB82782.1"/>
    <property type="molecule type" value="Genomic_DNA"/>
</dbReference>
<dbReference type="OrthoDB" id="7665907at2"/>
<dbReference type="AlphaFoldDB" id="A0A2J6NN81"/>
<evidence type="ECO:0000313" key="7">
    <source>
        <dbReference type="Proteomes" id="UP000239920"/>
    </source>
</evidence>
<comment type="similarity">
    <text evidence="2">Belongs to the glycosyltransferase 2 family.</text>
</comment>
<evidence type="ECO:0000256" key="4">
    <source>
        <dbReference type="ARBA" id="ARBA00022679"/>
    </source>
</evidence>
<evidence type="ECO:0000256" key="2">
    <source>
        <dbReference type="ARBA" id="ARBA00006739"/>
    </source>
</evidence>
<protein>
    <submittedName>
        <fullName evidence="6">Glycosyl transferase</fullName>
    </submittedName>
</protein>
<dbReference type="GO" id="GO:0016757">
    <property type="term" value="F:glycosyltransferase activity"/>
    <property type="evidence" value="ECO:0007669"/>
    <property type="project" value="UniProtKB-KW"/>
</dbReference>